<name>A0ACB6QAE5_9PLEO</name>
<evidence type="ECO:0000313" key="2">
    <source>
        <dbReference type="Proteomes" id="UP000799755"/>
    </source>
</evidence>
<dbReference type="EMBL" id="MU003544">
    <property type="protein sequence ID" value="KAF2463871.1"/>
    <property type="molecule type" value="Genomic_DNA"/>
</dbReference>
<sequence>MPLSGFIPHSDPLSCLRHYIMPSLIALSAAPLELLTYFSLHLLLYLLSVTARPNLL</sequence>
<protein>
    <submittedName>
        <fullName evidence="1">Uncharacterized protein</fullName>
    </submittedName>
</protein>
<evidence type="ECO:0000313" key="1">
    <source>
        <dbReference type="EMBL" id="KAF2463871.1"/>
    </source>
</evidence>
<gene>
    <name evidence="1" type="ORF">BDR25DRAFT_307491</name>
</gene>
<dbReference type="Proteomes" id="UP000799755">
    <property type="component" value="Unassembled WGS sequence"/>
</dbReference>
<comment type="caution">
    <text evidence="1">The sequence shown here is derived from an EMBL/GenBank/DDBJ whole genome shotgun (WGS) entry which is preliminary data.</text>
</comment>
<reference evidence="1" key="1">
    <citation type="journal article" date="2020" name="Stud. Mycol.">
        <title>101 Dothideomycetes genomes: a test case for predicting lifestyles and emergence of pathogens.</title>
        <authorList>
            <person name="Haridas S."/>
            <person name="Albert R."/>
            <person name="Binder M."/>
            <person name="Bloem J."/>
            <person name="Labutti K."/>
            <person name="Salamov A."/>
            <person name="Andreopoulos B."/>
            <person name="Baker S."/>
            <person name="Barry K."/>
            <person name="Bills G."/>
            <person name="Bluhm B."/>
            <person name="Cannon C."/>
            <person name="Castanera R."/>
            <person name="Culley D."/>
            <person name="Daum C."/>
            <person name="Ezra D."/>
            <person name="Gonzalez J."/>
            <person name="Henrissat B."/>
            <person name="Kuo A."/>
            <person name="Liang C."/>
            <person name="Lipzen A."/>
            <person name="Lutzoni F."/>
            <person name="Magnuson J."/>
            <person name="Mondo S."/>
            <person name="Nolan M."/>
            <person name="Ohm R."/>
            <person name="Pangilinan J."/>
            <person name="Park H.-J."/>
            <person name="Ramirez L."/>
            <person name="Alfaro M."/>
            <person name="Sun H."/>
            <person name="Tritt A."/>
            <person name="Yoshinaga Y."/>
            <person name="Zwiers L.-H."/>
            <person name="Turgeon B."/>
            <person name="Goodwin S."/>
            <person name="Spatafora J."/>
            <person name="Crous P."/>
            <person name="Grigoriev I."/>
        </authorList>
    </citation>
    <scope>NUCLEOTIDE SEQUENCE</scope>
    <source>
        <strain evidence="1">ATCC 200398</strain>
    </source>
</reference>
<accession>A0ACB6QAE5</accession>
<proteinExistence type="predicted"/>
<keyword evidence="2" id="KW-1185">Reference proteome</keyword>
<organism evidence="1 2">
    <name type="scientific">Lindgomyces ingoldianus</name>
    <dbReference type="NCBI Taxonomy" id="673940"/>
    <lineage>
        <taxon>Eukaryota</taxon>
        <taxon>Fungi</taxon>
        <taxon>Dikarya</taxon>
        <taxon>Ascomycota</taxon>
        <taxon>Pezizomycotina</taxon>
        <taxon>Dothideomycetes</taxon>
        <taxon>Pleosporomycetidae</taxon>
        <taxon>Pleosporales</taxon>
        <taxon>Lindgomycetaceae</taxon>
        <taxon>Lindgomyces</taxon>
    </lineage>
</organism>